<evidence type="ECO:0000313" key="1">
    <source>
        <dbReference type="EMBL" id="KAJ9109641.1"/>
    </source>
</evidence>
<evidence type="ECO:0000313" key="2">
    <source>
        <dbReference type="Proteomes" id="UP001241377"/>
    </source>
</evidence>
<accession>A0ACC2WDZ6</accession>
<protein>
    <submittedName>
        <fullName evidence="1">Uncharacterized protein</fullName>
    </submittedName>
</protein>
<dbReference type="EMBL" id="JASBWR010000017">
    <property type="protein sequence ID" value="KAJ9109641.1"/>
    <property type="molecule type" value="Genomic_DNA"/>
</dbReference>
<dbReference type="Proteomes" id="UP001241377">
    <property type="component" value="Unassembled WGS sequence"/>
</dbReference>
<name>A0ACC2WDZ6_9TREE</name>
<reference evidence="1" key="1">
    <citation type="submission" date="2023-04" db="EMBL/GenBank/DDBJ databases">
        <title>Draft Genome sequencing of Naganishia species isolated from polar environments using Oxford Nanopore Technology.</title>
        <authorList>
            <person name="Leo P."/>
            <person name="Venkateswaran K."/>
        </authorList>
    </citation>
    <scope>NUCLEOTIDE SEQUENCE</scope>
    <source>
        <strain evidence="1">MNA-CCFEE 5261</strain>
    </source>
</reference>
<organism evidence="1 2">
    <name type="scientific">Naganishia cerealis</name>
    <dbReference type="NCBI Taxonomy" id="610337"/>
    <lineage>
        <taxon>Eukaryota</taxon>
        <taxon>Fungi</taxon>
        <taxon>Dikarya</taxon>
        <taxon>Basidiomycota</taxon>
        <taxon>Agaricomycotina</taxon>
        <taxon>Tremellomycetes</taxon>
        <taxon>Filobasidiales</taxon>
        <taxon>Filobasidiaceae</taxon>
        <taxon>Naganishia</taxon>
    </lineage>
</organism>
<gene>
    <name evidence="1" type="ORF">QFC19_002082</name>
</gene>
<keyword evidence="2" id="KW-1185">Reference proteome</keyword>
<proteinExistence type="predicted"/>
<sequence>MPLDIAASAFLEGPQTIPGWDYIRAYGPTVATLAAAKYYFGGTTSEWERDMHGKVFMVTGGTSGMGAYMVDYLARKGAQIVLLVRTTEDPWLTDYVENLRESTGNFMIYAETCNLAELYSIRKFATHWLDNQPPRRLDGIICCANESMPAGKPRAVSVDGLERQVAVNYVGHFHLLTLLAPSLRVQPPDRDVRVVLATCSTMAAGTIDQNDLLWQSRRYPSWQPWKVHGSSKLLLGMFAKEFQRQLNRYERPDKAPCNVRINLVNPGVVRTPLTRRQLSLGTVWGLLAYVLMFPLWFIFLKSAAQGSQLIIFALCAPILAQLDTANLVQECKIQSKLRKELMDQELQEKVFKDTEKLIEKLERSSAVIRNRNKKDDKKKDDKTGKETKKRKNKNYVAEKPKTEAELDNRISQLRLLLGMGGTKDALFPGAPTT</sequence>
<comment type="caution">
    <text evidence="1">The sequence shown here is derived from an EMBL/GenBank/DDBJ whole genome shotgun (WGS) entry which is preliminary data.</text>
</comment>